<keyword evidence="6" id="KW-0032">Aminotransferase</keyword>
<evidence type="ECO:0000256" key="5">
    <source>
        <dbReference type="SAM" id="MobiDB-lite"/>
    </source>
</evidence>
<dbReference type="CDD" id="cd00616">
    <property type="entry name" value="AHBA_syn"/>
    <property type="match status" value="1"/>
</dbReference>
<dbReference type="EMBL" id="JADZGI010000001">
    <property type="protein sequence ID" value="MBH0113699.1"/>
    <property type="molecule type" value="Genomic_DNA"/>
</dbReference>
<dbReference type="InterPro" id="IPR000653">
    <property type="entry name" value="DegT/StrS_aminotransferase"/>
</dbReference>
<keyword evidence="6" id="KW-0808">Transferase</keyword>
<reference evidence="6" key="1">
    <citation type="submission" date="2020-11" db="EMBL/GenBank/DDBJ databases">
        <title>Novosphingobium aureum sp. nov., a marine bacterium isolated from sediment of a salt flat.</title>
        <authorList>
            <person name="Yoo Y."/>
            <person name="Kim J.-J."/>
        </authorList>
    </citation>
    <scope>NUCLEOTIDE SEQUENCE</scope>
    <source>
        <strain evidence="6">YJ-S2-02</strain>
    </source>
</reference>
<dbReference type="PANTHER" id="PTHR30244">
    <property type="entry name" value="TRANSAMINASE"/>
    <property type="match status" value="1"/>
</dbReference>
<dbReference type="GO" id="GO:0030170">
    <property type="term" value="F:pyridoxal phosphate binding"/>
    <property type="evidence" value="ECO:0007669"/>
    <property type="project" value="TreeGrafter"/>
</dbReference>
<gene>
    <name evidence="6" type="ORF">I5E68_12150</name>
</gene>
<dbReference type="Gene3D" id="3.90.1150.10">
    <property type="entry name" value="Aspartate Aminotransferase, domain 1"/>
    <property type="match status" value="1"/>
</dbReference>
<keyword evidence="7" id="KW-1185">Reference proteome</keyword>
<dbReference type="GO" id="GO:0008483">
    <property type="term" value="F:transaminase activity"/>
    <property type="evidence" value="ECO:0007669"/>
    <property type="project" value="UniProtKB-KW"/>
</dbReference>
<organism evidence="6 7">
    <name type="scientific">Novosphingobium aureum</name>
    <dbReference type="NCBI Taxonomy" id="2792964"/>
    <lineage>
        <taxon>Bacteria</taxon>
        <taxon>Pseudomonadati</taxon>
        <taxon>Pseudomonadota</taxon>
        <taxon>Alphaproteobacteria</taxon>
        <taxon>Sphingomonadales</taxon>
        <taxon>Sphingomonadaceae</taxon>
        <taxon>Novosphingobium</taxon>
    </lineage>
</organism>
<evidence type="ECO:0000256" key="4">
    <source>
        <dbReference type="RuleBase" id="RU004508"/>
    </source>
</evidence>
<evidence type="ECO:0000313" key="7">
    <source>
        <dbReference type="Proteomes" id="UP000617634"/>
    </source>
</evidence>
<dbReference type="GO" id="GO:0000271">
    <property type="term" value="P:polysaccharide biosynthetic process"/>
    <property type="evidence" value="ECO:0007669"/>
    <property type="project" value="TreeGrafter"/>
</dbReference>
<feature type="region of interest" description="Disordered" evidence="5">
    <location>
        <begin position="1"/>
        <end position="21"/>
    </location>
</feature>
<dbReference type="InterPro" id="IPR015424">
    <property type="entry name" value="PyrdxlP-dep_Trfase"/>
</dbReference>
<keyword evidence="3 4" id="KW-0663">Pyridoxal phosphate</keyword>
<dbReference type="InterPro" id="IPR015421">
    <property type="entry name" value="PyrdxlP-dep_Trfase_major"/>
</dbReference>
<evidence type="ECO:0000313" key="6">
    <source>
        <dbReference type="EMBL" id="MBH0113699.1"/>
    </source>
</evidence>
<dbReference type="PIRSF" id="PIRSF000390">
    <property type="entry name" value="PLP_StrS"/>
    <property type="match status" value="1"/>
</dbReference>
<dbReference type="RefSeq" id="WP_197164048.1">
    <property type="nucleotide sequence ID" value="NZ_JADZGI010000001.1"/>
</dbReference>
<dbReference type="AlphaFoldDB" id="A0A931HE41"/>
<comment type="caution">
    <text evidence="6">The sequence shown here is derived from an EMBL/GenBank/DDBJ whole genome shotgun (WGS) entry which is preliminary data.</text>
</comment>
<dbReference type="SUPFAM" id="SSF53383">
    <property type="entry name" value="PLP-dependent transferases"/>
    <property type="match status" value="1"/>
</dbReference>
<dbReference type="Proteomes" id="UP000617634">
    <property type="component" value="Unassembled WGS sequence"/>
</dbReference>
<feature type="active site" description="Proton acceptor" evidence="2">
    <location>
        <position position="212"/>
    </location>
</feature>
<dbReference type="Gene3D" id="3.40.640.10">
    <property type="entry name" value="Type I PLP-dependent aspartate aminotransferase-like (Major domain)"/>
    <property type="match status" value="1"/>
</dbReference>
<protein>
    <submittedName>
        <fullName evidence="6">DegT/DnrJ/EryC1/StrS aminotransferase family protein</fullName>
    </submittedName>
</protein>
<evidence type="ECO:0000256" key="2">
    <source>
        <dbReference type="PIRSR" id="PIRSR000390-1"/>
    </source>
</evidence>
<sequence>MSLPRSIAETPPDIGIPPVRSQWPRHEPDEIAAVTAVLESGRVNALLHGEQTRALASEFAAFIGATDGCGDEPGKEPLAGMCLANGTVSLEVGLRALGIGPGDEVVVPARSFFASASCVLACGATPVFADVDPFSQNIDPASVERMIGPMTRAILCVHLAGWPCDMDALVALCRTHGLFLVEDCAQAHGAHWRGQRVGSFGDISSFSFCTDKIMSTGGEGGLLLTRSPEIWRKAWSIKDHGKDHARATDGKGIAGEFRYIHVRAGTNARMTEMQAAIGRRQLAKLPRWLAQRQANLASLREALEQVPGLILPQPPAHAGHAGYKAYVLLEGDGATMERRRGEAVRALLARGIPAAPGSCPDMSREPAFDGLPPGRDGDLPQAAALGARSVMLPCDHTLDEADMIRMARGLQDVLMQDILEA</sequence>
<dbReference type="Pfam" id="PF01041">
    <property type="entry name" value="DegT_DnrJ_EryC1"/>
    <property type="match status" value="1"/>
</dbReference>
<comment type="similarity">
    <text evidence="1 4">Belongs to the DegT/DnrJ/EryC1 family.</text>
</comment>
<feature type="modified residue" description="N6-(pyridoxal phosphate)lysine" evidence="3">
    <location>
        <position position="212"/>
    </location>
</feature>
<dbReference type="PANTHER" id="PTHR30244:SF34">
    <property type="entry name" value="DTDP-4-AMINO-4,6-DIDEOXYGALACTOSE TRANSAMINASE"/>
    <property type="match status" value="1"/>
</dbReference>
<dbReference type="InterPro" id="IPR015422">
    <property type="entry name" value="PyrdxlP-dep_Trfase_small"/>
</dbReference>
<name>A0A931HE41_9SPHN</name>
<accession>A0A931HE41</accession>
<evidence type="ECO:0000256" key="3">
    <source>
        <dbReference type="PIRSR" id="PIRSR000390-2"/>
    </source>
</evidence>
<evidence type="ECO:0000256" key="1">
    <source>
        <dbReference type="ARBA" id="ARBA00037999"/>
    </source>
</evidence>
<proteinExistence type="inferred from homology"/>